<dbReference type="KEGG" id="marq:MARGE09_P1353"/>
<feature type="chain" id="PRO_5042954215" description="SMP-30/Gluconolactonase/LRE-like region domain-containing protein" evidence="2">
    <location>
        <begin position="19"/>
        <end position="384"/>
    </location>
</feature>
<gene>
    <name evidence="3" type="ORF">MARGE09_P1353</name>
</gene>
<dbReference type="GO" id="GO:0008270">
    <property type="term" value="F:zinc ion binding"/>
    <property type="evidence" value="ECO:0007669"/>
    <property type="project" value="UniProtKB-KW"/>
</dbReference>
<keyword evidence="2" id="KW-0732">Signal</keyword>
<dbReference type="SUPFAM" id="SSF63829">
    <property type="entry name" value="Calcium-dependent phosphotriesterase"/>
    <property type="match status" value="1"/>
</dbReference>
<dbReference type="InterPro" id="IPR011042">
    <property type="entry name" value="6-blade_b-propeller_TolB-like"/>
</dbReference>
<protein>
    <recommendedName>
        <fullName evidence="5">SMP-30/Gluconolactonase/LRE-like region domain-containing protein</fullName>
    </recommendedName>
</protein>
<feature type="region of interest" description="Disordered" evidence="1">
    <location>
        <begin position="325"/>
        <end position="344"/>
    </location>
</feature>
<organism evidence="3 4">
    <name type="scientific">Marinagarivorans cellulosilyticus</name>
    <dbReference type="NCBI Taxonomy" id="2721545"/>
    <lineage>
        <taxon>Bacteria</taxon>
        <taxon>Pseudomonadati</taxon>
        <taxon>Pseudomonadota</taxon>
        <taxon>Gammaproteobacteria</taxon>
        <taxon>Cellvibrionales</taxon>
        <taxon>Cellvibrionaceae</taxon>
        <taxon>Marinagarivorans</taxon>
    </lineage>
</organism>
<evidence type="ECO:0000256" key="1">
    <source>
        <dbReference type="SAM" id="MobiDB-lite"/>
    </source>
</evidence>
<keyword evidence="4" id="KW-1185">Reference proteome</keyword>
<dbReference type="InterPro" id="IPR050952">
    <property type="entry name" value="TRIM-NHL_E3_ligases"/>
</dbReference>
<proteinExistence type="predicted"/>
<dbReference type="AlphaFoldDB" id="A0AAN1WGG8"/>
<reference evidence="3 4" key="1">
    <citation type="journal article" date="2022" name="IScience">
        <title>An ultrasensitive nanofiber-based assay for enzymatic hydrolysis and deep-sea microbial degradation of cellulose.</title>
        <authorList>
            <person name="Tsudome M."/>
            <person name="Tachioka M."/>
            <person name="Miyazaki M."/>
            <person name="Uchimura K."/>
            <person name="Tsuda M."/>
            <person name="Takaki Y."/>
            <person name="Deguchi S."/>
        </authorList>
    </citation>
    <scope>NUCLEOTIDE SEQUENCE [LARGE SCALE GENOMIC DNA]</scope>
    <source>
        <strain evidence="3 4">GE09</strain>
    </source>
</reference>
<dbReference type="EMBL" id="AP023086">
    <property type="protein sequence ID" value="BCD97152.1"/>
    <property type="molecule type" value="Genomic_DNA"/>
</dbReference>
<feature type="signal peptide" evidence="2">
    <location>
        <begin position="1"/>
        <end position="18"/>
    </location>
</feature>
<dbReference type="PANTHER" id="PTHR24104">
    <property type="entry name" value="E3 UBIQUITIN-PROTEIN LIGASE NHLRC1-RELATED"/>
    <property type="match status" value="1"/>
</dbReference>
<accession>A0AAN1WGG8</accession>
<name>A0AAN1WGG8_9GAMM</name>
<sequence length="384" mass="40468">MRALTISILLLLSSSAFALLPYKNTGNLYVSMWSSDEIAVYNTAGQELERFSTPGLDGPRGVAFDPTNGNIWVAGEFSNAIYIFDSTHTLIKTIEHPDFNEPVSITFSGYTPDSNTELEVLISNSNNQSIMVFSHAGQFKREFTDTLFNDPNCSALMADGSLYVANRLGGSSGRGALDKFGGGETLLFSSYEEGMTSLMAVARDPNGEGDDDDTVWLTSGSGDRAIYEYDQNGNLLKTITSADINGGETITPQGIAFDDNGDFYVVSYASAIYKFNGNGDYLTQFPVGAGTARSIALQACQGDKNTTGCTPLGVASTSSSAASSMASTNASSSTGSSSQPSATAANGGSSGGAINFMTLLMGILCLGGYRCFGQYLHPTLRRGA</sequence>
<dbReference type="Gene3D" id="2.120.10.30">
    <property type="entry name" value="TolB, C-terminal domain"/>
    <property type="match status" value="2"/>
</dbReference>
<dbReference type="PANTHER" id="PTHR24104:SF25">
    <property type="entry name" value="PROTEIN LIN-41"/>
    <property type="match status" value="1"/>
</dbReference>
<dbReference type="RefSeq" id="WP_236986627.1">
    <property type="nucleotide sequence ID" value="NZ_AP023086.1"/>
</dbReference>
<evidence type="ECO:0000313" key="4">
    <source>
        <dbReference type="Proteomes" id="UP001320119"/>
    </source>
</evidence>
<evidence type="ECO:0000313" key="3">
    <source>
        <dbReference type="EMBL" id="BCD97152.1"/>
    </source>
</evidence>
<evidence type="ECO:0008006" key="5">
    <source>
        <dbReference type="Google" id="ProtNLM"/>
    </source>
</evidence>
<evidence type="ECO:0000256" key="2">
    <source>
        <dbReference type="SAM" id="SignalP"/>
    </source>
</evidence>
<dbReference type="Proteomes" id="UP001320119">
    <property type="component" value="Chromosome"/>
</dbReference>